<keyword evidence="1" id="KW-0328">Glycosyltransferase</keyword>
<sequence length="154" mass="17426">MEFLQTCTWEELEPVTLKAMREDPEWKQILKVPVVPNGSNAFGSGGVLSAEQITEMAWGLELSAQRVVSGYQLRFKASLYSSVPSRDMEEITSVKKRTQVKHGIGSPKKSASLRPSGLPKAYSQEPLVSVYIHFESVFFHIFRVYLVFFPRKKA</sequence>
<dbReference type="AlphaFoldDB" id="A0AAW1YJ79"/>
<dbReference type="EMBL" id="JBEDUW010000001">
    <property type="protein sequence ID" value="KAK9948673.1"/>
    <property type="molecule type" value="Genomic_DNA"/>
</dbReference>
<reference evidence="2 3" key="1">
    <citation type="journal article" date="2023" name="G3 (Bethesda)">
        <title>A chromosome-length genome assembly and annotation of blackberry (Rubus argutus, cv. 'Hillquist').</title>
        <authorList>
            <person name="Bruna T."/>
            <person name="Aryal R."/>
            <person name="Dudchenko O."/>
            <person name="Sargent D.J."/>
            <person name="Mead D."/>
            <person name="Buti M."/>
            <person name="Cavallini A."/>
            <person name="Hytonen T."/>
            <person name="Andres J."/>
            <person name="Pham M."/>
            <person name="Weisz D."/>
            <person name="Mascagni F."/>
            <person name="Usai G."/>
            <person name="Natali L."/>
            <person name="Bassil N."/>
            <person name="Fernandez G.E."/>
            <person name="Lomsadze A."/>
            <person name="Armour M."/>
            <person name="Olukolu B."/>
            <person name="Poorten T."/>
            <person name="Britton C."/>
            <person name="Davik J."/>
            <person name="Ashrafi H."/>
            <person name="Aiden E.L."/>
            <person name="Borodovsky M."/>
            <person name="Worthington M."/>
        </authorList>
    </citation>
    <scope>NUCLEOTIDE SEQUENCE [LARGE SCALE GENOMIC DNA]</scope>
    <source>
        <strain evidence="2">PI 553951</strain>
    </source>
</reference>
<dbReference type="PANTHER" id="PTHR48046:SF1">
    <property type="entry name" value="GLYCOSYLTRANSFERASE-RELATED"/>
    <property type="match status" value="1"/>
</dbReference>
<protein>
    <submittedName>
        <fullName evidence="2">Uncharacterized protein</fullName>
    </submittedName>
</protein>
<evidence type="ECO:0000313" key="2">
    <source>
        <dbReference type="EMBL" id="KAK9948673.1"/>
    </source>
</evidence>
<accession>A0AAW1YJ79</accession>
<evidence type="ECO:0000256" key="1">
    <source>
        <dbReference type="ARBA" id="ARBA00022676"/>
    </source>
</evidence>
<keyword evidence="1" id="KW-0808">Transferase</keyword>
<organism evidence="2 3">
    <name type="scientific">Rubus argutus</name>
    <name type="common">Southern blackberry</name>
    <dbReference type="NCBI Taxonomy" id="59490"/>
    <lineage>
        <taxon>Eukaryota</taxon>
        <taxon>Viridiplantae</taxon>
        <taxon>Streptophyta</taxon>
        <taxon>Embryophyta</taxon>
        <taxon>Tracheophyta</taxon>
        <taxon>Spermatophyta</taxon>
        <taxon>Magnoliopsida</taxon>
        <taxon>eudicotyledons</taxon>
        <taxon>Gunneridae</taxon>
        <taxon>Pentapetalae</taxon>
        <taxon>rosids</taxon>
        <taxon>fabids</taxon>
        <taxon>Rosales</taxon>
        <taxon>Rosaceae</taxon>
        <taxon>Rosoideae</taxon>
        <taxon>Rosoideae incertae sedis</taxon>
        <taxon>Rubus</taxon>
    </lineage>
</organism>
<keyword evidence="3" id="KW-1185">Reference proteome</keyword>
<evidence type="ECO:0000313" key="3">
    <source>
        <dbReference type="Proteomes" id="UP001457282"/>
    </source>
</evidence>
<name>A0AAW1YJ79_RUBAR</name>
<dbReference type="PANTHER" id="PTHR48046">
    <property type="entry name" value="UDP-GLYCOSYLTRANSFERASE 72E1"/>
    <property type="match status" value="1"/>
</dbReference>
<dbReference type="Proteomes" id="UP001457282">
    <property type="component" value="Unassembled WGS sequence"/>
</dbReference>
<comment type="caution">
    <text evidence="2">The sequence shown here is derived from an EMBL/GenBank/DDBJ whole genome shotgun (WGS) entry which is preliminary data.</text>
</comment>
<gene>
    <name evidence="2" type="ORF">M0R45_004238</name>
</gene>
<proteinExistence type="predicted"/>
<dbReference type="GO" id="GO:0016757">
    <property type="term" value="F:glycosyltransferase activity"/>
    <property type="evidence" value="ECO:0007669"/>
    <property type="project" value="UniProtKB-KW"/>
</dbReference>